<dbReference type="PANTHER" id="PTHR31515">
    <property type="entry name" value="TRANSMEMBRANE PROTEIN-RELATED"/>
    <property type="match status" value="1"/>
</dbReference>
<dbReference type="InterPro" id="IPR036396">
    <property type="entry name" value="Cyt_P450_sf"/>
</dbReference>
<reference evidence="3" key="1">
    <citation type="submission" date="2018-02" db="EMBL/GenBank/DDBJ databases">
        <authorList>
            <person name="Cohen D.B."/>
            <person name="Kent A.D."/>
        </authorList>
    </citation>
    <scope>NUCLEOTIDE SEQUENCE</scope>
</reference>
<dbReference type="Pfam" id="PF00067">
    <property type="entry name" value="p450"/>
    <property type="match status" value="1"/>
</dbReference>
<dbReference type="InterPro" id="IPR011990">
    <property type="entry name" value="TPR-like_helical_dom_sf"/>
</dbReference>
<name>A0A2N9IMX4_FAGSY</name>
<dbReference type="SUPFAM" id="SSF48264">
    <property type="entry name" value="Cytochrome P450"/>
    <property type="match status" value="1"/>
</dbReference>
<protein>
    <submittedName>
        <fullName evidence="3">Uncharacterized protein</fullName>
    </submittedName>
</protein>
<dbReference type="PANTHER" id="PTHR31515:SF0">
    <property type="entry name" value="TRANSMEMBRANE PROTEIN"/>
    <property type="match status" value="1"/>
</dbReference>
<dbReference type="Pfam" id="PF13966">
    <property type="entry name" value="zf-RVT"/>
    <property type="match status" value="1"/>
</dbReference>
<dbReference type="GO" id="GO:0016705">
    <property type="term" value="F:oxidoreductase activity, acting on paired donors, with incorporation or reduction of molecular oxygen"/>
    <property type="evidence" value="ECO:0007669"/>
    <property type="project" value="InterPro"/>
</dbReference>
<organism evidence="3">
    <name type="scientific">Fagus sylvatica</name>
    <name type="common">Beechnut</name>
    <dbReference type="NCBI Taxonomy" id="28930"/>
    <lineage>
        <taxon>Eukaryota</taxon>
        <taxon>Viridiplantae</taxon>
        <taxon>Streptophyta</taxon>
        <taxon>Embryophyta</taxon>
        <taxon>Tracheophyta</taxon>
        <taxon>Spermatophyta</taxon>
        <taxon>Magnoliopsida</taxon>
        <taxon>eudicotyledons</taxon>
        <taxon>Gunneridae</taxon>
        <taxon>Pentapetalae</taxon>
        <taxon>rosids</taxon>
        <taxon>fabids</taxon>
        <taxon>Fagales</taxon>
        <taxon>Fagaceae</taxon>
        <taxon>Fagus</taxon>
    </lineage>
</organism>
<feature type="domain" description="DUF7906" evidence="2">
    <location>
        <begin position="220"/>
        <end position="456"/>
    </location>
</feature>
<dbReference type="Pfam" id="PF25483">
    <property type="entry name" value="DUF7906"/>
    <property type="match status" value="1"/>
</dbReference>
<proteinExistence type="predicted"/>
<feature type="domain" description="Reverse transcriptase zinc-binding" evidence="1">
    <location>
        <begin position="753"/>
        <end position="838"/>
    </location>
</feature>
<dbReference type="InterPro" id="IPR026960">
    <property type="entry name" value="RVT-Znf"/>
</dbReference>
<dbReference type="InterPro" id="IPR057228">
    <property type="entry name" value="DUF7906"/>
</dbReference>
<dbReference type="GO" id="GO:0004497">
    <property type="term" value="F:monooxygenase activity"/>
    <property type="evidence" value="ECO:0007669"/>
    <property type="project" value="InterPro"/>
</dbReference>
<dbReference type="EMBL" id="OIVN01006148">
    <property type="protein sequence ID" value="SPD26212.1"/>
    <property type="molecule type" value="Genomic_DNA"/>
</dbReference>
<gene>
    <name evidence="3" type="ORF">FSB_LOCUS54094</name>
</gene>
<evidence type="ECO:0000259" key="1">
    <source>
        <dbReference type="Pfam" id="PF13966"/>
    </source>
</evidence>
<dbReference type="AlphaFoldDB" id="A0A2N9IMX4"/>
<dbReference type="GO" id="GO:0005506">
    <property type="term" value="F:iron ion binding"/>
    <property type="evidence" value="ECO:0007669"/>
    <property type="project" value="InterPro"/>
</dbReference>
<dbReference type="Gene3D" id="1.25.40.10">
    <property type="entry name" value="Tetratricopeptide repeat domain"/>
    <property type="match status" value="1"/>
</dbReference>
<accession>A0A2N9IMX4</accession>
<dbReference type="Gene3D" id="1.10.630.10">
    <property type="entry name" value="Cytochrome P450"/>
    <property type="match status" value="1"/>
</dbReference>
<dbReference type="InterPro" id="IPR001128">
    <property type="entry name" value="Cyt_P450"/>
</dbReference>
<dbReference type="GO" id="GO:0020037">
    <property type="term" value="F:heme binding"/>
    <property type="evidence" value="ECO:0007669"/>
    <property type="project" value="InterPro"/>
</dbReference>
<evidence type="ECO:0000313" key="3">
    <source>
        <dbReference type="EMBL" id="SPD26212.1"/>
    </source>
</evidence>
<evidence type="ECO:0000259" key="2">
    <source>
        <dbReference type="Pfam" id="PF25483"/>
    </source>
</evidence>
<dbReference type="Pfam" id="PF04733">
    <property type="entry name" value="Coatomer_E"/>
    <property type="match status" value="1"/>
</dbReference>
<sequence>MFTAGTDTSSSTVEWAIAELIRLPKILAQVQKELDSVVGRDRFVSVFNWFKSKSVITSSNTYPPSTRSFFLRDLMAAAASAPDHLFNLRNNFFLGAYQAAINHSEVPNLSPDDVVERDCLVYRSYIALGSYQLVIHEIDASAATPLQAVKLLALFLSAPEAKESTISSLKEWLADPAIGSNAILRLIAGIIFMHDQDYNEALKHTNSGGTMELSHSKFRLKVSFPTHRPSCLETGEPLDIEHNIVLSAFPAGQAELIALEKALKGAMVPAGVAREADFGRELPLFEVEATVVEPVFRSLYSYIFDVDNAKNSAGEMDKPVPNAIFIVNFDKVRMDPRNKEIDLDSFMYGKITQLTEEDMKKQEGDYIYRYRYNGGGASQVWLGSGRFAVIDLSAGPCTYGKIETEEGSVSSKTLPRLRHVMFPSGLGPASGHSTSDIFIGQLASLISTAVEHVIAPDFKMFLNWQAFWVVMWLLYLSPIWVSPLGLPFKSKSIWAGVVERMEKRLAGWKRMYLSKGGRVTLIKSTLSSLPTYYLSLFPIPMSIASRIEKLQRDFLWGGLEDERKFHLVNWKTACLPLQGGGLGIRNMAIFNKALLGKWLWRYSTESSSLWRQVIDSKYGGQERDWCSNIIRSTHGVSLWKHIRAGWDVFSNHISHKLGDGSRIRFWHDTWCGDLPLKQQFPILYLLTRAPEARVADFCHLQGSTYVWDISFIRAVQDWELEMVDSFMTLLYSHSIRPGVVDSLWWIPSHKGNFEVRSFYYTLVHPHPQGNFPWKRVWKAKAPSRVAFFVWTAALGKILTIDNLRKRQLIIMDWCCMCKLSGETGNHLLLHCPIAWELWTMVLSFFGTTWVMPWGVEDLLSCWTGPCGKSEAGKIWKMTPHCLMWCLWQERNDRTFNGVENSIPALKFKFLLTLLEWSKASHLDPSCSLSDMIDICSVKKMVHDGQEVVIVGGSHLLHRHEKLSNAVSKAMRGHSLQETKNDGCFHVHTKTFLDGAILKEVGDLEMERSADVLAAGLLEVADPSLSSKFYLRQHWTDDSEVSSDSILKLKPVWASYDSKRGKKKKKTETKQGDLIRTYGTRVIPV</sequence>